<dbReference type="AlphaFoldDB" id="Q5BYB1"/>
<proteinExistence type="evidence at transcript level"/>
<dbReference type="EMBL" id="AY811725">
    <property type="protein sequence ID" value="AAX27614.1"/>
    <property type="molecule type" value="mRNA"/>
</dbReference>
<reference evidence="1" key="2">
    <citation type="journal article" date="2006" name="PLoS Pathog.">
        <title>New perspectives on host-parasite interplay by comparative transcriptomic and proteomic analyses of Schistosoma japonicum.</title>
        <authorList>
            <person name="Liu F."/>
            <person name="Lu J."/>
            <person name="Hu W."/>
            <person name="Wang S.Y."/>
            <person name="Cui S.J."/>
            <person name="Chi M."/>
            <person name="Yan Q."/>
            <person name="Wang X.R."/>
            <person name="Song H.D."/>
            <person name="Xu X.N."/>
            <person name="Wang J.J."/>
            <person name="Zhang X.L."/>
            <person name="Zhang X."/>
            <person name="Wang Z.Q."/>
            <person name="Xue C.L."/>
            <person name="Brindley P.J."/>
            <person name="McManus D.P."/>
            <person name="Yang P.Y."/>
            <person name="Feng Z."/>
            <person name="Chen Z."/>
            <person name="Han Z.G."/>
        </authorList>
    </citation>
    <scope>NUCLEOTIDE SEQUENCE</scope>
</reference>
<reference evidence="1" key="1">
    <citation type="submission" date="2005-03" db="EMBL/GenBank/DDBJ databases">
        <authorList>
            <person name="Han Z."/>
        </authorList>
    </citation>
    <scope>NUCLEOTIDE SEQUENCE</scope>
</reference>
<name>Q5BYB1_SCHJA</name>
<organism evidence="1">
    <name type="scientific">Schistosoma japonicum</name>
    <name type="common">Blood fluke</name>
    <dbReference type="NCBI Taxonomy" id="6182"/>
    <lineage>
        <taxon>Eukaryota</taxon>
        <taxon>Metazoa</taxon>
        <taxon>Spiralia</taxon>
        <taxon>Lophotrochozoa</taxon>
        <taxon>Platyhelminthes</taxon>
        <taxon>Trematoda</taxon>
        <taxon>Digenea</taxon>
        <taxon>Strigeidida</taxon>
        <taxon>Schistosomatoidea</taxon>
        <taxon>Schistosomatidae</taxon>
        <taxon>Schistosoma</taxon>
    </lineage>
</organism>
<evidence type="ECO:0000313" key="1">
    <source>
        <dbReference type="EMBL" id="AAX27614.1"/>
    </source>
</evidence>
<accession>Q5BYB1</accession>
<protein>
    <submittedName>
        <fullName evidence="1">Uncharacterized protein</fullName>
    </submittedName>
</protein>
<sequence>MTRGFSDFKPQAAAKSPQEIDPIKIERITGLVATFVEILTSLYTVHNRLDNLRAITVKLVRNFNMRYLFWKIT</sequence>